<feature type="compositionally biased region" description="Pro residues" evidence="1">
    <location>
        <begin position="98"/>
        <end position="120"/>
    </location>
</feature>
<name>A0A914XVL6_9BILA</name>
<dbReference type="AlphaFoldDB" id="A0A914XVL6"/>
<sequence length="174" mass="19768">MRRPTIRYKKWRFCKIAVEPLRILKRLCFSKAENKSRTPKNISNSFGQHEKLSTETIVTIAPKSIEGSTGTLRPITRPQIAPPPPPLPFNSTNTFRPARPPPPVFSKPNRTAPPPPPPSNSKPTLTVCEIPSLPTEEDPIHLRRNEVLWAEYEERISHKFADFGDECASDDEMF</sequence>
<evidence type="ECO:0000313" key="3">
    <source>
        <dbReference type="WBParaSite" id="PSU_v2.g11279.t1"/>
    </source>
</evidence>
<keyword evidence="2" id="KW-1185">Reference proteome</keyword>
<feature type="region of interest" description="Disordered" evidence="1">
    <location>
        <begin position="68"/>
        <end position="124"/>
    </location>
</feature>
<proteinExistence type="predicted"/>
<dbReference type="Proteomes" id="UP000887577">
    <property type="component" value="Unplaced"/>
</dbReference>
<protein>
    <submittedName>
        <fullName evidence="3">Uncharacterized protein</fullName>
    </submittedName>
</protein>
<dbReference type="WBParaSite" id="PSU_v2.g11279.t1">
    <property type="protein sequence ID" value="PSU_v2.g11279.t1"/>
    <property type="gene ID" value="PSU_v2.g11279"/>
</dbReference>
<accession>A0A914XVL6</accession>
<reference evidence="3" key="1">
    <citation type="submission" date="2022-11" db="UniProtKB">
        <authorList>
            <consortium name="WormBaseParasite"/>
        </authorList>
    </citation>
    <scope>IDENTIFICATION</scope>
</reference>
<organism evidence="2 3">
    <name type="scientific">Panagrolaimus superbus</name>
    <dbReference type="NCBI Taxonomy" id="310955"/>
    <lineage>
        <taxon>Eukaryota</taxon>
        <taxon>Metazoa</taxon>
        <taxon>Ecdysozoa</taxon>
        <taxon>Nematoda</taxon>
        <taxon>Chromadorea</taxon>
        <taxon>Rhabditida</taxon>
        <taxon>Tylenchina</taxon>
        <taxon>Panagrolaimomorpha</taxon>
        <taxon>Panagrolaimoidea</taxon>
        <taxon>Panagrolaimidae</taxon>
        <taxon>Panagrolaimus</taxon>
    </lineage>
</organism>
<evidence type="ECO:0000256" key="1">
    <source>
        <dbReference type="SAM" id="MobiDB-lite"/>
    </source>
</evidence>
<evidence type="ECO:0000313" key="2">
    <source>
        <dbReference type="Proteomes" id="UP000887577"/>
    </source>
</evidence>